<gene>
    <name evidence="3" type="ORF">BU14_0247s0001</name>
</gene>
<dbReference type="GO" id="GO:0006310">
    <property type="term" value="P:DNA recombination"/>
    <property type="evidence" value="ECO:0007669"/>
    <property type="project" value="UniProtKB-KW"/>
</dbReference>
<dbReference type="InterPro" id="IPR011010">
    <property type="entry name" value="DNA_brk_join_enz"/>
</dbReference>
<dbReference type="GO" id="GO:0015074">
    <property type="term" value="P:DNA integration"/>
    <property type="evidence" value="ECO:0007669"/>
    <property type="project" value="InterPro"/>
</dbReference>
<dbReference type="OrthoDB" id="5949486at2759"/>
<organism evidence="3 4">
    <name type="scientific">Porphyra umbilicalis</name>
    <name type="common">Purple laver</name>
    <name type="synonym">Red alga</name>
    <dbReference type="NCBI Taxonomy" id="2786"/>
    <lineage>
        <taxon>Eukaryota</taxon>
        <taxon>Rhodophyta</taxon>
        <taxon>Bangiophyceae</taxon>
        <taxon>Bangiales</taxon>
        <taxon>Bangiaceae</taxon>
        <taxon>Porphyra</taxon>
    </lineage>
</organism>
<dbReference type="GO" id="GO:0009307">
    <property type="term" value="P:DNA restriction-modification system"/>
    <property type="evidence" value="ECO:0007669"/>
    <property type="project" value="InterPro"/>
</dbReference>
<proteinExistence type="predicted"/>
<evidence type="ECO:0000256" key="1">
    <source>
        <dbReference type="ARBA" id="ARBA00023125"/>
    </source>
</evidence>
<accession>A0A1X6P3K1</accession>
<keyword evidence="4" id="KW-1185">Reference proteome</keyword>
<sequence>MHFINGFSSRSPVLMAELRKLQEVALLYRVALRASWLPSVANVWVDTLSRQGDRDDWRLSDEMFARLHLRYGCHTVDRFATPLNALCPRSNTKMHAPGTEAVDAFSVSWDGENNWVNPPFSQALRVYADKATATVVLPVWVAQAWWAPAVATATEAYLLPRSASLFTSGQSHRPAPPPRWRFAVLRFVHGGRSPSTRAKDAEAARRADYRRVRHGARRRRQGACPVRGADAAAARFLRNYSIKDSTADRYDGQWRGFAAYCGARGVSALPASTATVVTFVGHLLRSRRIVAISLKPIMAAIRKRHVAAGFSNPCDDEAVREAKAGFCRAGLDLRPVHKLRRLPLPAAVAWRLADLASRSPPARRRHLTAVVLLFWWMRRAGDITRLTLGDVDPGVDGSTHYKVPRHKTEVTTGLLARSLPRDPGPHLDLPHALLARLVVALHAAGRAPSSRLFTSCAPPTASAVMTGWLRDGLRRLGVTPPVGTCYSSHSLKSGGATAANAIGVNRGVIAALSATTEVTLAAIYISALCIPSVFDRYFFARLLPR</sequence>
<keyword evidence="2" id="KW-0233">DNA recombination</keyword>
<dbReference type="Proteomes" id="UP000218209">
    <property type="component" value="Unassembled WGS sequence"/>
</dbReference>
<dbReference type="InterPro" id="IPR008593">
    <property type="entry name" value="Dam_MeTrfase"/>
</dbReference>
<dbReference type="GO" id="GO:0003677">
    <property type="term" value="F:DNA binding"/>
    <property type="evidence" value="ECO:0007669"/>
    <property type="project" value="UniProtKB-KW"/>
</dbReference>
<name>A0A1X6P3K1_PORUM</name>
<dbReference type="AlphaFoldDB" id="A0A1X6P3K1"/>
<dbReference type="InterPro" id="IPR010998">
    <property type="entry name" value="Integrase_recombinase_N"/>
</dbReference>
<evidence type="ECO:0000313" key="4">
    <source>
        <dbReference type="Proteomes" id="UP000218209"/>
    </source>
</evidence>
<dbReference type="PANTHER" id="PTHR33050">
    <property type="entry name" value="REVERSE TRANSCRIPTASE DOMAIN-CONTAINING PROTEIN"/>
    <property type="match status" value="1"/>
</dbReference>
<dbReference type="SUPFAM" id="SSF47823">
    <property type="entry name" value="lambda integrase-like, N-terminal domain"/>
    <property type="match status" value="1"/>
</dbReference>
<dbReference type="Gene3D" id="1.10.150.130">
    <property type="match status" value="1"/>
</dbReference>
<dbReference type="GO" id="GO:0009007">
    <property type="term" value="F:site-specific DNA-methyltransferase (adenine-specific) activity"/>
    <property type="evidence" value="ECO:0007669"/>
    <property type="project" value="InterPro"/>
</dbReference>
<dbReference type="InterPro" id="IPR013762">
    <property type="entry name" value="Integrase-like_cat_sf"/>
</dbReference>
<evidence type="ECO:0000256" key="2">
    <source>
        <dbReference type="ARBA" id="ARBA00023172"/>
    </source>
</evidence>
<keyword evidence="1" id="KW-0238">DNA-binding</keyword>
<dbReference type="SUPFAM" id="SSF56349">
    <property type="entry name" value="DNA breaking-rejoining enzymes"/>
    <property type="match status" value="1"/>
</dbReference>
<dbReference type="Pfam" id="PF05869">
    <property type="entry name" value="Dam"/>
    <property type="match status" value="1"/>
</dbReference>
<evidence type="ECO:0008006" key="5">
    <source>
        <dbReference type="Google" id="ProtNLM"/>
    </source>
</evidence>
<reference evidence="3 4" key="1">
    <citation type="submission" date="2017-03" db="EMBL/GenBank/DDBJ databases">
        <title>WGS assembly of Porphyra umbilicalis.</title>
        <authorList>
            <person name="Brawley S.H."/>
            <person name="Blouin N.A."/>
            <person name="Ficko-Blean E."/>
            <person name="Wheeler G.L."/>
            <person name="Lohr M."/>
            <person name="Goodson H.V."/>
            <person name="Jenkins J.W."/>
            <person name="Blaby-Haas C.E."/>
            <person name="Helliwell K.E."/>
            <person name="Chan C."/>
            <person name="Marriage T."/>
            <person name="Bhattacharya D."/>
            <person name="Klein A.S."/>
            <person name="Badis Y."/>
            <person name="Brodie J."/>
            <person name="Cao Y."/>
            <person name="Collen J."/>
            <person name="Dittami S.M."/>
            <person name="Gachon C.M."/>
            <person name="Green B.R."/>
            <person name="Karpowicz S."/>
            <person name="Kim J.W."/>
            <person name="Kudahl U."/>
            <person name="Lin S."/>
            <person name="Michel G."/>
            <person name="Mittag M."/>
            <person name="Olson B.J."/>
            <person name="Pangilinan J."/>
            <person name="Peng Y."/>
            <person name="Qiu H."/>
            <person name="Shu S."/>
            <person name="Singer J.T."/>
            <person name="Smith A.G."/>
            <person name="Sprecher B.N."/>
            <person name="Wagner V."/>
            <person name="Wang W."/>
            <person name="Wang Z.-Y."/>
            <person name="Yan J."/>
            <person name="Yarish C."/>
            <person name="Zoeuner-Riek S."/>
            <person name="Zhuang Y."/>
            <person name="Zou Y."/>
            <person name="Lindquist E.A."/>
            <person name="Grimwood J."/>
            <person name="Barry K."/>
            <person name="Rokhsar D.S."/>
            <person name="Schmutz J."/>
            <person name="Stiller J.W."/>
            <person name="Grossman A.R."/>
            <person name="Prochnik S.E."/>
        </authorList>
    </citation>
    <scope>NUCLEOTIDE SEQUENCE [LARGE SCALE GENOMIC DNA]</scope>
    <source>
        <strain evidence="3">4086291</strain>
    </source>
</reference>
<dbReference type="EMBL" id="KV918913">
    <property type="protein sequence ID" value="OSX75203.1"/>
    <property type="molecule type" value="Genomic_DNA"/>
</dbReference>
<dbReference type="InterPro" id="IPR052055">
    <property type="entry name" value="Hepadnavirus_pol/RT"/>
</dbReference>
<protein>
    <recommendedName>
        <fullName evidence="5">Tyr recombinase domain-containing protein</fullName>
    </recommendedName>
</protein>
<dbReference type="PANTHER" id="PTHR33050:SF7">
    <property type="entry name" value="RIBONUCLEASE H"/>
    <property type="match status" value="1"/>
</dbReference>
<evidence type="ECO:0000313" key="3">
    <source>
        <dbReference type="EMBL" id="OSX75203.1"/>
    </source>
</evidence>
<dbReference type="Gene3D" id="1.10.443.10">
    <property type="entry name" value="Intergrase catalytic core"/>
    <property type="match status" value="1"/>
</dbReference>